<proteinExistence type="predicted"/>
<accession>A0ACC3NEY4</accession>
<dbReference type="Proteomes" id="UP001281147">
    <property type="component" value="Unassembled WGS sequence"/>
</dbReference>
<sequence>MAPKKKQPRASQDLKPKTFIERVSIPLALLTLAAMLSPISQATLAPVFGAIPSAVNHQKAVIATSLLGILLRSLLPKPRRGLVAQYLAVWAFWIPVVQMYLFKLSGALGPVAGPALIGFLSCHTIIIAATYAASEALEDIREARFSGLYSGTVRSAAMQLLTASTLVYLAPSRLSLLALPALLHGFFANPHFDSANTLDVLNGALLEHNWTMLDRQWSNTGYISVLESLDMQYRVMRCDHSLLGGEWLLTEQRRQQEGWKVDEPIYSVFEMLEAVRLVEVEPPIVDAEAQALVVGLGVGTLPKAFVAHGINTTIVELDPAVHDYATKYFGLPANHTAVIRDAVSWVDETASEGKDKYDYVIHDVFTGGAEPLALFTVTFLRNLRALLKPHGVVALNYAGDLTMPLTNRVLNTIEAVFDGQCRIFRDTPPIPDMAEEKAAINEDFTNIIVFCRNTDGPITFRKPTKADFLGSKSREHYMLPDPAHGLPFPPSHSMDKQVLKQGDEHQWSGQQAESAIKHWYVMRKVIPDAVWELW</sequence>
<organism evidence="1 2">
    <name type="scientific">Vermiconidia calcicola</name>
    <dbReference type="NCBI Taxonomy" id="1690605"/>
    <lineage>
        <taxon>Eukaryota</taxon>
        <taxon>Fungi</taxon>
        <taxon>Dikarya</taxon>
        <taxon>Ascomycota</taxon>
        <taxon>Pezizomycotina</taxon>
        <taxon>Dothideomycetes</taxon>
        <taxon>Dothideomycetidae</taxon>
        <taxon>Mycosphaerellales</taxon>
        <taxon>Extremaceae</taxon>
        <taxon>Vermiconidia</taxon>
    </lineage>
</organism>
<dbReference type="EMBL" id="JAUTXU010000051">
    <property type="protein sequence ID" value="KAK3715139.1"/>
    <property type="molecule type" value="Genomic_DNA"/>
</dbReference>
<gene>
    <name evidence="1" type="ORF">LTR37_007349</name>
</gene>
<evidence type="ECO:0000313" key="1">
    <source>
        <dbReference type="EMBL" id="KAK3715139.1"/>
    </source>
</evidence>
<keyword evidence="2" id="KW-1185">Reference proteome</keyword>
<evidence type="ECO:0000313" key="2">
    <source>
        <dbReference type="Proteomes" id="UP001281147"/>
    </source>
</evidence>
<comment type="caution">
    <text evidence="1">The sequence shown here is derived from an EMBL/GenBank/DDBJ whole genome shotgun (WGS) entry which is preliminary data.</text>
</comment>
<protein>
    <submittedName>
        <fullName evidence="1">Uncharacterized protein</fullName>
    </submittedName>
</protein>
<name>A0ACC3NEY4_9PEZI</name>
<reference evidence="1" key="1">
    <citation type="submission" date="2023-07" db="EMBL/GenBank/DDBJ databases">
        <title>Black Yeasts Isolated from many extreme environments.</title>
        <authorList>
            <person name="Coleine C."/>
            <person name="Stajich J.E."/>
            <person name="Selbmann L."/>
        </authorList>
    </citation>
    <scope>NUCLEOTIDE SEQUENCE</scope>
    <source>
        <strain evidence="1">CCFEE 5714</strain>
    </source>
</reference>